<dbReference type="VEuPathDB" id="FungiDB:MAPG_10554"/>
<reference evidence="3" key="3">
    <citation type="submission" date="2011-03" db="EMBL/GenBank/DDBJ databases">
        <title>Annotation of Magnaporthe poae ATCC 64411.</title>
        <authorList>
            <person name="Ma L.-J."/>
            <person name="Dead R."/>
            <person name="Young S.K."/>
            <person name="Zeng Q."/>
            <person name="Gargeya S."/>
            <person name="Fitzgerald M."/>
            <person name="Haas B."/>
            <person name="Abouelleil A."/>
            <person name="Alvarado L."/>
            <person name="Arachchi H.M."/>
            <person name="Berlin A."/>
            <person name="Brown A."/>
            <person name="Chapman S.B."/>
            <person name="Chen Z."/>
            <person name="Dunbar C."/>
            <person name="Freedman E."/>
            <person name="Gearin G."/>
            <person name="Gellesch M."/>
            <person name="Goldberg J."/>
            <person name="Griggs A."/>
            <person name="Gujja S."/>
            <person name="Heiman D."/>
            <person name="Howarth C."/>
            <person name="Larson L."/>
            <person name="Lui A."/>
            <person name="MacDonald P.J.P."/>
            <person name="Mehta T."/>
            <person name="Montmayeur A."/>
            <person name="Murphy C."/>
            <person name="Neiman D."/>
            <person name="Pearson M."/>
            <person name="Priest M."/>
            <person name="Roberts A."/>
            <person name="Saif S."/>
            <person name="Shea T."/>
            <person name="Shenoy N."/>
            <person name="Sisk P."/>
            <person name="Stolte C."/>
            <person name="Sykes S."/>
            <person name="Yandava C."/>
            <person name="Wortman J."/>
            <person name="Nusbaum C."/>
            <person name="Birren B."/>
        </authorList>
    </citation>
    <scope>NUCLEOTIDE SEQUENCE</scope>
    <source>
        <strain evidence="3">ATCC 64411</strain>
    </source>
</reference>
<dbReference type="EMBL" id="ADBL01002358">
    <property type="status" value="NOT_ANNOTATED_CDS"/>
    <property type="molecule type" value="Genomic_DNA"/>
</dbReference>
<keyword evidence="5" id="KW-1185">Reference proteome</keyword>
<gene>
    <name evidence="3" type="ORF">MAPG_10554</name>
</gene>
<reference evidence="4" key="4">
    <citation type="journal article" date="2015" name="G3 (Bethesda)">
        <title>Genome sequences of three phytopathogenic species of the Magnaporthaceae family of fungi.</title>
        <authorList>
            <person name="Okagaki L.H."/>
            <person name="Nunes C.C."/>
            <person name="Sailsbery J."/>
            <person name="Clay B."/>
            <person name="Brown D."/>
            <person name="John T."/>
            <person name="Oh Y."/>
            <person name="Young N."/>
            <person name="Fitzgerald M."/>
            <person name="Haas B.J."/>
            <person name="Zeng Q."/>
            <person name="Young S."/>
            <person name="Adiconis X."/>
            <person name="Fan L."/>
            <person name="Levin J.Z."/>
            <person name="Mitchell T.K."/>
            <person name="Okubara P.A."/>
            <person name="Farman M.L."/>
            <person name="Kohn L.M."/>
            <person name="Birren B."/>
            <person name="Ma L.-J."/>
            <person name="Dean R.A."/>
        </authorList>
    </citation>
    <scope>NUCLEOTIDE SEQUENCE</scope>
    <source>
        <strain evidence="4">ATCC 64411 / 73-15</strain>
    </source>
</reference>
<dbReference type="AlphaFoldDB" id="A0A0C4ECW5"/>
<protein>
    <recommendedName>
        <fullName evidence="2">HNH nuclease domain-containing protein</fullName>
    </recommendedName>
</protein>
<dbReference type="OMA" id="KYCAISG"/>
<reference evidence="3" key="2">
    <citation type="submission" date="2010-05" db="EMBL/GenBank/DDBJ databases">
        <title>The Genome Sequence of Magnaporthe poae strain ATCC 64411.</title>
        <authorList>
            <consortium name="The Broad Institute Genome Sequencing Platform"/>
            <consortium name="Broad Institute Genome Sequencing Center for Infectious Disease"/>
            <person name="Ma L.-J."/>
            <person name="Dead R."/>
            <person name="Young S."/>
            <person name="Zeng Q."/>
            <person name="Koehrsen M."/>
            <person name="Alvarado L."/>
            <person name="Berlin A."/>
            <person name="Chapman S.B."/>
            <person name="Chen Z."/>
            <person name="Freedman E."/>
            <person name="Gellesch M."/>
            <person name="Goldberg J."/>
            <person name="Griggs A."/>
            <person name="Gujja S."/>
            <person name="Heilman E.R."/>
            <person name="Heiman D."/>
            <person name="Hepburn T."/>
            <person name="Howarth C."/>
            <person name="Jen D."/>
            <person name="Larson L."/>
            <person name="Mehta T."/>
            <person name="Neiman D."/>
            <person name="Pearson M."/>
            <person name="Roberts A."/>
            <person name="Saif S."/>
            <person name="Shea T."/>
            <person name="Shenoy N."/>
            <person name="Sisk P."/>
            <person name="Stolte C."/>
            <person name="Sykes S."/>
            <person name="Walk T."/>
            <person name="White J."/>
            <person name="Yandava C."/>
            <person name="Haas B."/>
            <person name="Nusbaum C."/>
            <person name="Birren B."/>
        </authorList>
    </citation>
    <scope>NUCLEOTIDE SEQUENCE</scope>
    <source>
        <strain evidence="3">ATCC 64411</strain>
    </source>
</reference>
<evidence type="ECO:0000259" key="2">
    <source>
        <dbReference type="Pfam" id="PF13391"/>
    </source>
</evidence>
<dbReference type="OrthoDB" id="2142759at2759"/>
<evidence type="ECO:0000313" key="4">
    <source>
        <dbReference type="EnsemblFungi" id="MAPG_10554T0"/>
    </source>
</evidence>
<proteinExistence type="predicted"/>
<dbReference type="InterPro" id="IPR003615">
    <property type="entry name" value="HNH_nuc"/>
</dbReference>
<organism evidence="4 5">
    <name type="scientific">Magnaporthiopsis poae (strain ATCC 64411 / 73-15)</name>
    <name type="common">Kentucky bluegrass fungus</name>
    <name type="synonym">Magnaporthe poae</name>
    <dbReference type="NCBI Taxonomy" id="644358"/>
    <lineage>
        <taxon>Eukaryota</taxon>
        <taxon>Fungi</taxon>
        <taxon>Dikarya</taxon>
        <taxon>Ascomycota</taxon>
        <taxon>Pezizomycotina</taxon>
        <taxon>Sordariomycetes</taxon>
        <taxon>Sordariomycetidae</taxon>
        <taxon>Magnaporthales</taxon>
        <taxon>Magnaporthaceae</taxon>
        <taxon>Magnaporthiopsis</taxon>
    </lineage>
</organism>
<dbReference type="Proteomes" id="UP000011715">
    <property type="component" value="Unassembled WGS sequence"/>
</dbReference>
<dbReference type="eggNOG" id="ENOG502RKGG">
    <property type="taxonomic scope" value="Eukaryota"/>
</dbReference>
<evidence type="ECO:0000313" key="3">
    <source>
        <dbReference type="EMBL" id="KLU90702.1"/>
    </source>
</evidence>
<accession>A0A0C4ECW5</accession>
<feature type="region of interest" description="Disordered" evidence="1">
    <location>
        <begin position="334"/>
        <end position="409"/>
    </location>
</feature>
<reference evidence="4" key="5">
    <citation type="submission" date="2015-06" db="UniProtKB">
        <authorList>
            <consortium name="EnsemblFungi"/>
        </authorList>
    </citation>
    <scope>IDENTIFICATION</scope>
    <source>
        <strain evidence="4">ATCC 64411</strain>
    </source>
</reference>
<dbReference type="Pfam" id="PF13391">
    <property type="entry name" value="HNH_2"/>
    <property type="match status" value="1"/>
</dbReference>
<feature type="compositionally biased region" description="Acidic residues" evidence="1">
    <location>
        <begin position="348"/>
        <end position="369"/>
    </location>
</feature>
<feature type="domain" description="HNH nuclease" evidence="2">
    <location>
        <begin position="160"/>
        <end position="226"/>
    </location>
</feature>
<dbReference type="EMBL" id="GL876975">
    <property type="protein sequence ID" value="KLU90702.1"/>
    <property type="molecule type" value="Genomic_DNA"/>
</dbReference>
<evidence type="ECO:0000256" key="1">
    <source>
        <dbReference type="SAM" id="MobiDB-lite"/>
    </source>
</evidence>
<reference evidence="5" key="1">
    <citation type="submission" date="2010-05" db="EMBL/GenBank/DDBJ databases">
        <title>The genome sequence of Magnaporthe poae strain ATCC 64411.</title>
        <authorList>
            <person name="Ma L.-J."/>
            <person name="Dead R."/>
            <person name="Young S."/>
            <person name="Zeng Q."/>
            <person name="Koehrsen M."/>
            <person name="Alvarado L."/>
            <person name="Berlin A."/>
            <person name="Chapman S.B."/>
            <person name="Chen Z."/>
            <person name="Freedman E."/>
            <person name="Gellesch M."/>
            <person name="Goldberg J."/>
            <person name="Griggs A."/>
            <person name="Gujja S."/>
            <person name="Heilman E.R."/>
            <person name="Heiman D."/>
            <person name="Hepburn T."/>
            <person name="Howarth C."/>
            <person name="Jen D."/>
            <person name="Larson L."/>
            <person name="Mehta T."/>
            <person name="Neiman D."/>
            <person name="Pearson M."/>
            <person name="Roberts A."/>
            <person name="Saif S."/>
            <person name="Shea T."/>
            <person name="Shenoy N."/>
            <person name="Sisk P."/>
            <person name="Stolte C."/>
            <person name="Sykes S."/>
            <person name="Walk T."/>
            <person name="White J."/>
            <person name="Yandava C."/>
            <person name="Haas B."/>
            <person name="Nusbaum C."/>
            <person name="Birren B."/>
        </authorList>
    </citation>
    <scope>NUCLEOTIDE SEQUENCE [LARGE SCALE GENOMIC DNA]</scope>
    <source>
        <strain evidence="5">ATCC 64411 / 73-15</strain>
    </source>
</reference>
<name>A0A0C4ECW5_MAGP6</name>
<sequence length="409" mass="46098">MAPKRPLTPPRVTDSDRFDSSCFIKIFHPAYRQTVELLRLGAFEPGGGIDFDFALTACGIVTGNTFADGWLAKKSSSGAFERIARPDDGVLRDRAVFYCVGDTPTNKYPVVPTFDHWEFPHDKLPTPWNNLCIEPYSPPATSSLTLTDGKVAARARDVRCQISGHFDAVESAHLVPVGDGNWFIQNDMIRYCQNQVATVSVNDVQNFVVLRRDLHHLLDTRRLFFNAKATSPSDTTSAAACLVVQVTGTYSSADLVAMYHNRALQPSVRGVPVELLFARLAWTLFTDTHMPFFIGRERYTTLLFDSEAKTYMVHENMSGEDVRARASVFPAFKTRSMSPKKRSRGPEEVDDGDTEVEEEEEEEEDEEEEVPRRGRTMMRTCHAQQPVQMSGYKPYLHEPPLKKRHLTSP</sequence>
<evidence type="ECO:0000313" key="5">
    <source>
        <dbReference type="Proteomes" id="UP000011715"/>
    </source>
</evidence>
<dbReference type="EnsemblFungi" id="MAPG_10554T0">
    <property type="protein sequence ID" value="MAPG_10554T0"/>
    <property type="gene ID" value="MAPG_10554"/>
</dbReference>